<keyword evidence="4 6" id="KW-1133">Transmembrane helix</keyword>
<feature type="transmembrane region" description="Helical" evidence="6">
    <location>
        <begin position="26"/>
        <end position="46"/>
    </location>
</feature>
<reference evidence="8 9" key="1">
    <citation type="submission" date="2021-02" db="EMBL/GenBank/DDBJ databases">
        <title>Actinophytocola xerophila sp. nov., isolated from soil of cotton cropping field.</title>
        <authorList>
            <person name="Huang R."/>
            <person name="Chen X."/>
            <person name="Ge X."/>
            <person name="Liu W."/>
        </authorList>
    </citation>
    <scope>NUCLEOTIDE SEQUENCE [LARGE SCALE GENOMIC DNA]</scope>
    <source>
        <strain evidence="8 9">S1-96</strain>
    </source>
</reference>
<feature type="domain" description="ABC3 transporter permease C-terminal" evidence="7">
    <location>
        <begin position="201"/>
        <end position="315"/>
    </location>
</feature>
<protein>
    <submittedName>
        <fullName evidence="8">ABC transporter permease</fullName>
    </submittedName>
</protein>
<sequence>MRGWVSDLALGIRLAVGGGRSSMARFALSTFGIAIAVAVLLVGASVGSMVEENGKREAADVYWLEGQSEPAAGVDPLYISEQSTEFRGERVEINYVYSDGADHPLPPGVDRLPGPGEMLTSPALADLLASSDGQLLRPRLPGPVIGTLGKEVVTEPDDLKAYVGAEPAFVEAGEAQAVYRFTEVPTGTGMPPQLLLLVLIGAVVLLLPVFIFVSSASRIAGAERDRRLSALRLVGAGSRQVRRIAAAESLVSALAGLVLGSAAFLYLRTFAEDVEFFGMRVYQSDVVPSPVLVGLIVLAIPALAVLTALFALRRTIIEPLGVVRRTKPVRRRAWWRFAMVAVGVVLLFTGGGGDEGSDTWAVAVSVGTTLLLVGVPVLLPWLVERVSGRIHGGPSSWQLAIRRLQLDSGTSARVVGGIAVVLAGAIALQTMLMTLESDVGLANAPEEQPEPTIEVRAEESVADEVTDEVIAVPSVLATHQVRGTSVYVPGQSAEAAGYPYLHVMDCAALLAFSGVEDCTDGDVFRFAGMGDQVRPGQRLEFREYLDPNAPEGDYDVVGDWTVPETVREVPTERADYAYGGTIATPGAVEGVTLPEMRTVIRVEADPNSDELEQLRNAVAGFGWRASMFSYNTAEDRTADQQMFVTIRNGLYAGAIFTLLLAGVSLLVLALEQIRERRRPLAMLVASGVQRAVIARSLLWQVALPIALGVLVAVLTGVGLAWLVVRITDEPFSIDWLGVGLLSAGAALLSILVTAMTLPFLRSATRLTSLRTE</sequence>
<feature type="transmembrane region" description="Helical" evidence="6">
    <location>
        <begin position="249"/>
        <end position="271"/>
    </location>
</feature>
<evidence type="ECO:0000313" key="9">
    <source>
        <dbReference type="Proteomes" id="UP001156441"/>
    </source>
</evidence>
<feature type="transmembrane region" description="Helical" evidence="6">
    <location>
        <begin position="735"/>
        <end position="760"/>
    </location>
</feature>
<proteinExistence type="predicted"/>
<dbReference type="PANTHER" id="PTHR30287:SF1">
    <property type="entry name" value="INNER MEMBRANE PROTEIN"/>
    <property type="match status" value="1"/>
</dbReference>
<gene>
    <name evidence="8" type="ORF">JT362_21620</name>
</gene>
<feature type="domain" description="ABC3 transporter permease C-terminal" evidence="7">
    <location>
        <begin position="654"/>
        <end position="759"/>
    </location>
</feature>
<feature type="transmembrane region" description="Helical" evidence="6">
    <location>
        <begin position="291"/>
        <end position="312"/>
    </location>
</feature>
<feature type="transmembrane region" description="Helical" evidence="6">
    <location>
        <begin position="333"/>
        <end position="353"/>
    </location>
</feature>
<feature type="transmembrane region" description="Helical" evidence="6">
    <location>
        <begin position="697"/>
        <end position="723"/>
    </location>
</feature>
<dbReference type="Pfam" id="PF02687">
    <property type="entry name" value="FtsX"/>
    <property type="match status" value="2"/>
</dbReference>
<organism evidence="8 9">
    <name type="scientific">Actinophytocola gossypii</name>
    <dbReference type="NCBI Taxonomy" id="2812003"/>
    <lineage>
        <taxon>Bacteria</taxon>
        <taxon>Bacillati</taxon>
        <taxon>Actinomycetota</taxon>
        <taxon>Actinomycetes</taxon>
        <taxon>Pseudonocardiales</taxon>
        <taxon>Pseudonocardiaceae</taxon>
    </lineage>
</organism>
<dbReference type="PANTHER" id="PTHR30287">
    <property type="entry name" value="MEMBRANE COMPONENT OF PREDICTED ABC SUPERFAMILY METABOLITE UPTAKE TRANSPORTER"/>
    <property type="match status" value="1"/>
</dbReference>
<feature type="transmembrane region" description="Helical" evidence="6">
    <location>
        <begin position="412"/>
        <end position="435"/>
    </location>
</feature>
<dbReference type="InterPro" id="IPR038766">
    <property type="entry name" value="Membrane_comp_ABC_pdt"/>
</dbReference>
<comment type="subcellular location">
    <subcellularLocation>
        <location evidence="1">Cell membrane</location>
        <topology evidence="1">Multi-pass membrane protein</topology>
    </subcellularLocation>
</comment>
<keyword evidence="5 6" id="KW-0472">Membrane</keyword>
<dbReference type="EMBL" id="JAFFZE010000016">
    <property type="protein sequence ID" value="MCT2585722.1"/>
    <property type="molecule type" value="Genomic_DNA"/>
</dbReference>
<accession>A0ABT2JCX4</accession>
<evidence type="ECO:0000256" key="1">
    <source>
        <dbReference type="ARBA" id="ARBA00004651"/>
    </source>
</evidence>
<evidence type="ECO:0000256" key="3">
    <source>
        <dbReference type="ARBA" id="ARBA00022692"/>
    </source>
</evidence>
<keyword evidence="9" id="KW-1185">Reference proteome</keyword>
<feature type="transmembrane region" description="Helical" evidence="6">
    <location>
        <begin position="650"/>
        <end position="670"/>
    </location>
</feature>
<keyword evidence="3 6" id="KW-0812">Transmembrane</keyword>
<dbReference type="InterPro" id="IPR003838">
    <property type="entry name" value="ABC3_permease_C"/>
</dbReference>
<comment type="caution">
    <text evidence="8">The sequence shown here is derived from an EMBL/GenBank/DDBJ whole genome shotgun (WGS) entry which is preliminary data.</text>
</comment>
<keyword evidence="2" id="KW-1003">Cell membrane</keyword>
<evidence type="ECO:0000256" key="4">
    <source>
        <dbReference type="ARBA" id="ARBA00022989"/>
    </source>
</evidence>
<evidence type="ECO:0000313" key="8">
    <source>
        <dbReference type="EMBL" id="MCT2585722.1"/>
    </source>
</evidence>
<evidence type="ECO:0000256" key="5">
    <source>
        <dbReference type="ARBA" id="ARBA00023136"/>
    </source>
</evidence>
<dbReference type="Proteomes" id="UP001156441">
    <property type="component" value="Unassembled WGS sequence"/>
</dbReference>
<evidence type="ECO:0000256" key="6">
    <source>
        <dbReference type="SAM" id="Phobius"/>
    </source>
</evidence>
<dbReference type="RefSeq" id="WP_260193409.1">
    <property type="nucleotide sequence ID" value="NZ_JAFFZE010000016.1"/>
</dbReference>
<name>A0ABT2JCX4_9PSEU</name>
<evidence type="ECO:0000259" key="7">
    <source>
        <dbReference type="Pfam" id="PF02687"/>
    </source>
</evidence>
<feature type="transmembrane region" description="Helical" evidence="6">
    <location>
        <begin position="359"/>
        <end position="383"/>
    </location>
</feature>
<feature type="transmembrane region" description="Helical" evidence="6">
    <location>
        <begin position="194"/>
        <end position="217"/>
    </location>
</feature>
<evidence type="ECO:0000256" key="2">
    <source>
        <dbReference type="ARBA" id="ARBA00022475"/>
    </source>
</evidence>